<dbReference type="AlphaFoldDB" id="A0A915E6D6"/>
<dbReference type="InterPro" id="IPR051412">
    <property type="entry name" value="Formin_Homology_Diaphanous_sf"/>
</dbReference>
<keyword evidence="3" id="KW-1185">Reference proteome</keyword>
<feature type="region of interest" description="Disordered" evidence="1">
    <location>
        <begin position="400"/>
        <end position="564"/>
    </location>
</feature>
<protein>
    <submittedName>
        <fullName evidence="4">FH2 domain-containing protein</fullName>
    </submittedName>
</protein>
<feature type="domain" description="FH2" evidence="2">
    <location>
        <begin position="14"/>
        <end position="415"/>
    </location>
</feature>
<evidence type="ECO:0000313" key="4">
    <source>
        <dbReference type="WBParaSite" id="jg3316"/>
    </source>
</evidence>
<evidence type="ECO:0000259" key="2">
    <source>
        <dbReference type="PROSITE" id="PS51444"/>
    </source>
</evidence>
<evidence type="ECO:0000256" key="1">
    <source>
        <dbReference type="SAM" id="MobiDB-lite"/>
    </source>
</evidence>
<dbReference type="InterPro" id="IPR042201">
    <property type="entry name" value="FH2_Formin_sf"/>
</dbReference>
<reference evidence="4" key="1">
    <citation type="submission" date="2022-11" db="UniProtKB">
        <authorList>
            <consortium name="WormBaseParasite"/>
        </authorList>
    </citation>
    <scope>IDENTIFICATION</scope>
</reference>
<dbReference type="InterPro" id="IPR015425">
    <property type="entry name" value="FH2_Formin"/>
</dbReference>
<name>A0A915E6D6_9BILA</name>
<dbReference type="Gene3D" id="1.20.58.630">
    <property type="match status" value="1"/>
</dbReference>
<dbReference type="Pfam" id="PF02181">
    <property type="entry name" value="FH2"/>
    <property type="match status" value="1"/>
</dbReference>
<dbReference type="Proteomes" id="UP000887574">
    <property type="component" value="Unplaced"/>
</dbReference>
<accession>A0A915E6D6</accession>
<dbReference type="SUPFAM" id="SSF101447">
    <property type="entry name" value="Formin homology 2 domain (FH2 domain)"/>
    <property type="match status" value="1"/>
</dbReference>
<dbReference type="GO" id="GO:0030041">
    <property type="term" value="P:actin filament polymerization"/>
    <property type="evidence" value="ECO:0007669"/>
    <property type="project" value="TreeGrafter"/>
</dbReference>
<feature type="compositionally biased region" description="Polar residues" evidence="1">
    <location>
        <begin position="518"/>
        <end position="552"/>
    </location>
</feature>
<dbReference type="Gene3D" id="6.10.30.30">
    <property type="match status" value="1"/>
</dbReference>
<organism evidence="3 4">
    <name type="scientific">Ditylenchus dipsaci</name>
    <dbReference type="NCBI Taxonomy" id="166011"/>
    <lineage>
        <taxon>Eukaryota</taxon>
        <taxon>Metazoa</taxon>
        <taxon>Ecdysozoa</taxon>
        <taxon>Nematoda</taxon>
        <taxon>Chromadorea</taxon>
        <taxon>Rhabditida</taxon>
        <taxon>Tylenchina</taxon>
        <taxon>Tylenchomorpha</taxon>
        <taxon>Sphaerularioidea</taxon>
        <taxon>Anguinidae</taxon>
        <taxon>Anguininae</taxon>
        <taxon>Ditylenchus</taxon>
    </lineage>
</organism>
<dbReference type="PANTHER" id="PTHR45691:SF6">
    <property type="entry name" value="PROTEIN DIAPHANOUS"/>
    <property type="match status" value="1"/>
</dbReference>
<dbReference type="GO" id="GO:0005884">
    <property type="term" value="C:actin filament"/>
    <property type="evidence" value="ECO:0007669"/>
    <property type="project" value="TreeGrafter"/>
</dbReference>
<evidence type="ECO:0000313" key="3">
    <source>
        <dbReference type="Proteomes" id="UP000887574"/>
    </source>
</evidence>
<dbReference type="SMART" id="SM00498">
    <property type="entry name" value="FH2"/>
    <property type="match status" value="1"/>
</dbReference>
<feature type="compositionally biased region" description="Polar residues" evidence="1">
    <location>
        <begin position="418"/>
        <end position="432"/>
    </location>
</feature>
<dbReference type="PROSITE" id="PS51444">
    <property type="entry name" value="FH2"/>
    <property type="match status" value="1"/>
</dbReference>
<dbReference type="Gene3D" id="1.20.58.2220">
    <property type="entry name" value="Formin, FH2 domain"/>
    <property type="match status" value="1"/>
</dbReference>
<dbReference type="WBParaSite" id="jg3316">
    <property type="protein sequence ID" value="jg3316"/>
    <property type="gene ID" value="jg3316"/>
</dbReference>
<sequence>MGPIVPEIPDYLKKRVTRSADVPMKKIPWNSEIIKPTSLNKDSLWAEIDESEVASDDVFEILKAKFSTASKTNTAVAVNNSKSQAKTKKPIVIQDGKVLQSLAILQGSCKLTLKEWHKAILQIDESKLNANLVEQLRQILPPAEILQQLKECADKELQNMVEGEQFVATLASINFLTIRLEAIHLRLCWQDNISELKSSISTIAEACDEIRHSKGLSRFISIVLLAGNYMGRTKASKDTFAFELSALNKLVDTKDGENSETLLHVLINVLDKKYKGRFSTFAIEDFHHVTKATKTDLTEISKTKDSMKNSLRKITTHLEKYTKQSDTDLFLEKMKPFVEHAQKEINVVEGMFDNMQAKWSLLQKYLCFDPKKYPMEKLFSDLTTFRNHYEAAWRDITKTREKKEQVKNNNNQKRQPFKSLQTTSNESNNQATKKAISSDPKSMDDQVNNGLIDKIEQMLEQGRYRPGGNRTPRESRNRAAAPGSGLRPPPTQFPSNENEETPQPDQGYRVRRKGQPTVFVQSSTPMVNESSSHDVSQPLRQAKPSQAANVVPSTEELLKSLKNL</sequence>
<dbReference type="PANTHER" id="PTHR45691">
    <property type="entry name" value="PROTEIN DIAPHANOUS"/>
    <property type="match status" value="1"/>
</dbReference>
<proteinExistence type="predicted"/>